<evidence type="ECO:0000313" key="2">
    <source>
        <dbReference type="EMBL" id="KJV61643.1"/>
    </source>
</evidence>
<dbReference type="Proteomes" id="UP000033556">
    <property type="component" value="Unassembled WGS sequence"/>
</dbReference>
<proteinExistence type="predicted"/>
<feature type="region of interest" description="Disordered" evidence="1">
    <location>
        <begin position="1"/>
        <end position="20"/>
    </location>
</feature>
<gene>
    <name evidence="2" type="ORF">APHACPA_0654</name>
</gene>
<organism evidence="2 3">
    <name type="scientific">Rickettsia amblyommatis str. Ac/Pa</name>
    <dbReference type="NCBI Taxonomy" id="1359164"/>
    <lineage>
        <taxon>Bacteria</taxon>
        <taxon>Pseudomonadati</taxon>
        <taxon>Pseudomonadota</taxon>
        <taxon>Alphaproteobacteria</taxon>
        <taxon>Rickettsiales</taxon>
        <taxon>Rickettsiaceae</taxon>
        <taxon>Rickettsieae</taxon>
        <taxon>Rickettsia</taxon>
        <taxon>spotted fever group</taxon>
    </lineage>
</organism>
<accession>A0A0F3N0W9</accession>
<evidence type="ECO:0000313" key="3">
    <source>
        <dbReference type="Proteomes" id="UP000033556"/>
    </source>
</evidence>
<dbReference type="AlphaFoldDB" id="A0A0F3N0W9"/>
<sequence>MNETPPITKRSKAKDVRTGQGLGSTIWNKCDLVIESELFKIIF</sequence>
<dbReference type="EMBL" id="LANR01000001">
    <property type="protein sequence ID" value="KJV61643.1"/>
    <property type="molecule type" value="Genomic_DNA"/>
</dbReference>
<name>A0A0F3N0W9_RICAM</name>
<comment type="caution">
    <text evidence="2">The sequence shown here is derived from an EMBL/GenBank/DDBJ whole genome shotgun (WGS) entry which is preliminary data.</text>
</comment>
<keyword evidence="3" id="KW-1185">Reference proteome</keyword>
<reference evidence="2 3" key="1">
    <citation type="submission" date="2015-01" db="EMBL/GenBank/DDBJ databases">
        <title>Genome Sequencing of Rickettsiales.</title>
        <authorList>
            <person name="Daugherty S.C."/>
            <person name="Su Q."/>
            <person name="Abolude K."/>
            <person name="Beier-Sexton M."/>
            <person name="Carlyon J.A."/>
            <person name="Carter R."/>
            <person name="Day N.P."/>
            <person name="Dumler S.J."/>
            <person name="Dyachenko V."/>
            <person name="Godinez A."/>
            <person name="Kurtti T.J."/>
            <person name="Lichay M."/>
            <person name="Mullins K.E."/>
            <person name="Ott S."/>
            <person name="Pappas-Brown V."/>
            <person name="Paris D.H."/>
            <person name="Patel P."/>
            <person name="Richards A.L."/>
            <person name="Sadzewicz L."/>
            <person name="Sears K."/>
            <person name="Seidman D."/>
            <person name="Sengamalay N."/>
            <person name="Stenos J."/>
            <person name="Tallon L.J."/>
            <person name="Vincent G."/>
            <person name="Fraser C.M."/>
            <person name="Munderloh U."/>
            <person name="Dunning-Hotopp J.C."/>
        </authorList>
    </citation>
    <scope>NUCLEOTIDE SEQUENCE [LARGE SCALE GENOMIC DNA]</scope>
    <source>
        <strain evidence="2 3">Ac/Pa</strain>
    </source>
</reference>
<dbReference type="PATRIC" id="fig|1359164.3.peg.647"/>
<protein>
    <submittedName>
        <fullName evidence="2">Uncharacterized protein</fullName>
    </submittedName>
</protein>
<evidence type="ECO:0000256" key="1">
    <source>
        <dbReference type="SAM" id="MobiDB-lite"/>
    </source>
</evidence>